<keyword evidence="9" id="KW-0131">Cell cycle</keyword>
<keyword evidence="16" id="KW-1185">Reference proteome</keyword>
<evidence type="ECO:0000313" key="16">
    <source>
        <dbReference type="Proteomes" id="UP000009061"/>
    </source>
</evidence>
<dbReference type="Proteomes" id="UP000009061">
    <property type="component" value="Chromosome"/>
</dbReference>
<evidence type="ECO:0000256" key="10">
    <source>
        <dbReference type="ARBA" id="ARBA00035657"/>
    </source>
</evidence>
<protein>
    <recommendedName>
        <fullName evidence="11">Z-ring associated protein G</fullName>
    </recommendedName>
    <alternativeName>
        <fullName evidence="12">Cell division protein ZapG</fullName>
    </alternativeName>
</protein>
<keyword evidence="4" id="KW-0132">Cell division</keyword>
<dbReference type="Pfam" id="PF06295">
    <property type="entry name" value="ZapG-like"/>
    <property type="match status" value="1"/>
</dbReference>
<keyword evidence="8 14" id="KW-0472">Membrane</keyword>
<evidence type="ECO:0000256" key="13">
    <source>
        <dbReference type="SAM" id="Coils"/>
    </source>
</evidence>
<evidence type="ECO:0000256" key="14">
    <source>
        <dbReference type="SAM" id="Phobius"/>
    </source>
</evidence>
<dbReference type="EMBL" id="CP003315">
    <property type="protein sequence ID" value="AFA41454.1"/>
    <property type="molecule type" value="Genomic_DNA"/>
</dbReference>
<dbReference type="AlphaFoldDB" id="H6Q5H1"/>
<keyword evidence="13" id="KW-0175">Coiled coil</keyword>
<evidence type="ECO:0000256" key="3">
    <source>
        <dbReference type="ARBA" id="ARBA00022519"/>
    </source>
</evidence>
<dbReference type="HOGENOM" id="CLU_1937274_0_0_6"/>
<dbReference type="STRING" id="1142511.WIGMOR_0642"/>
<comment type="subcellular location">
    <subcellularLocation>
        <location evidence="1">Cell inner membrane</location>
        <topology evidence="1">Single-pass membrane protein</topology>
    </subcellularLocation>
</comment>
<dbReference type="PANTHER" id="PTHR39579:SF1">
    <property type="entry name" value="INNER MEMBRANE PROTEIN YHCB"/>
    <property type="match status" value="1"/>
</dbReference>
<keyword evidence="3" id="KW-0997">Cell inner membrane</keyword>
<dbReference type="OrthoDB" id="6401511at2"/>
<evidence type="ECO:0000256" key="9">
    <source>
        <dbReference type="ARBA" id="ARBA00023306"/>
    </source>
</evidence>
<evidence type="ECO:0000256" key="4">
    <source>
        <dbReference type="ARBA" id="ARBA00022618"/>
    </source>
</evidence>
<sequence length="130" mass="15550">MLSLYIIFGFILGMIVSFFLIKYGNKNICNKNKFKKNLDKHREELINHQMELQQYFLNSIKLLENLIKDHHNLHQYTLKSAKNLLLKKQKKFNSSDDVLKTLYNYELSSGKIQPRDYPMQQNDNIIIKKK</sequence>
<reference evidence="15 16" key="1">
    <citation type="journal article" date="2012" name="MBio">
        <title>Insight into the transmission biology and species-specific functional capabilities of tsetse (Diptera: glossinidae) obligate symbiont wigglesworthia.</title>
        <authorList>
            <person name="Rio R.V."/>
            <person name="Symula R.E."/>
            <person name="Wang J."/>
            <person name="Lohs C."/>
            <person name="Wu Y.N."/>
            <person name="Snyder A.K."/>
            <person name="Bjornson R.D."/>
            <person name="Oshima K."/>
            <person name="Biehl B.S."/>
            <person name="Perna N.T."/>
            <person name="Hattori M."/>
            <person name="Aksoy S."/>
        </authorList>
    </citation>
    <scope>NUCLEOTIDE SEQUENCE [LARGE SCALE GENOMIC DNA]</scope>
    <source>
        <strain evidence="15">WGM</strain>
    </source>
</reference>
<dbReference type="GO" id="GO:0005886">
    <property type="term" value="C:plasma membrane"/>
    <property type="evidence" value="ECO:0007669"/>
    <property type="project" value="UniProtKB-SubCell"/>
</dbReference>
<feature type="transmembrane region" description="Helical" evidence="14">
    <location>
        <begin position="6"/>
        <end position="25"/>
    </location>
</feature>
<keyword evidence="2" id="KW-1003">Cell membrane</keyword>
<dbReference type="PANTHER" id="PTHR39579">
    <property type="entry name" value="INNER MEMBRANE PROTEIN YHCB"/>
    <property type="match status" value="1"/>
</dbReference>
<dbReference type="eggNOG" id="COG3105">
    <property type="taxonomic scope" value="Bacteria"/>
</dbReference>
<evidence type="ECO:0000256" key="6">
    <source>
        <dbReference type="ARBA" id="ARBA00022960"/>
    </source>
</evidence>
<evidence type="ECO:0000256" key="2">
    <source>
        <dbReference type="ARBA" id="ARBA00022475"/>
    </source>
</evidence>
<dbReference type="InterPro" id="IPR009386">
    <property type="entry name" value="ZapG-like"/>
</dbReference>
<keyword evidence="5 14" id="KW-0812">Transmembrane</keyword>
<organism evidence="15 16">
    <name type="scientific">Wigglesworthia glossinidia endosymbiont of Glossina morsitans morsitans</name>
    <name type="common">Yale colony</name>
    <dbReference type="NCBI Taxonomy" id="1142511"/>
    <lineage>
        <taxon>Bacteria</taxon>
        <taxon>Pseudomonadati</taxon>
        <taxon>Pseudomonadota</taxon>
        <taxon>Gammaproteobacteria</taxon>
        <taxon>Enterobacterales</taxon>
        <taxon>Erwiniaceae</taxon>
        <taxon>Wigglesworthia</taxon>
    </lineage>
</organism>
<evidence type="ECO:0000256" key="8">
    <source>
        <dbReference type="ARBA" id="ARBA00023136"/>
    </source>
</evidence>
<dbReference type="RefSeq" id="WP_014354392.1">
    <property type="nucleotide sequence ID" value="NC_016893.1"/>
</dbReference>
<evidence type="ECO:0000256" key="7">
    <source>
        <dbReference type="ARBA" id="ARBA00022989"/>
    </source>
</evidence>
<dbReference type="GO" id="GO:0051301">
    <property type="term" value="P:cell division"/>
    <property type="evidence" value="ECO:0007669"/>
    <property type="project" value="UniProtKB-KW"/>
</dbReference>
<comment type="similarity">
    <text evidence="10">Belongs to the ZapG family.</text>
</comment>
<keyword evidence="7 14" id="KW-1133">Transmembrane helix</keyword>
<keyword evidence="6" id="KW-0133">Cell shape</keyword>
<proteinExistence type="inferred from homology"/>
<gene>
    <name evidence="15" type="ORF">WIGMOR_0642</name>
</gene>
<accession>H6Q5H1</accession>
<dbReference type="GO" id="GO:0008360">
    <property type="term" value="P:regulation of cell shape"/>
    <property type="evidence" value="ECO:0007669"/>
    <property type="project" value="UniProtKB-KW"/>
</dbReference>
<name>H6Q5H1_WIGGL</name>
<evidence type="ECO:0000313" key="15">
    <source>
        <dbReference type="EMBL" id="AFA41454.1"/>
    </source>
</evidence>
<evidence type="ECO:0000256" key="12">
    <source>
        <dbReference type="ARBA" id="ARBA00035727"/>
    </source>
</evidence>
<evidence type="ECO:0000256" key="5">
    <source>
        <dbReference type="ARBA" id="ARBA00022692"/>
    </source>
</evidence>
<evidence type="ECO:0000256" key="11">
    <source>
        <dbReference type="ARBA" id="ARBA00035703"/>
    </source>
</evidence>
<evidence type="ECO:0000256" key="1">
    <source>
        <dbReference type="ARBA" id="ARBA00004377"/>
    </source>
</evidence>
<feature type="coiled-coil region" evidence="13">
    <location>
        <begin position="31"/>
        <end position="58"/>
    </location>
</feature>
<dbReference type="KEGG" id="wgl:WIGMOR_0642"/>